<sequence>MVRLIFLSLFLLLVAAGALALRSCDARSDNPVPEEAPLNAAAADVIVGLPNGATLVAQKGTVGRQLIEWLAMNDGKAMPFELGGKEFLPGSTNPTVEDSGRLPRLVMMLKAYPDVDVQILGHARASGDERADIALSEARARFVVDRLRKEGIGEDRLSAKGVGSSQPLPPDSPLRAGGATDDRVSLVLVRRAAADR</sequence>
<name>A0A1S1HKI1_9SPHN</name>
<dbReference type="InterPro" id="IPR006665">
    <property type="entry name" value="OmpA-like"/>
</dbReference>
<dbReference type="SUPFAM" id="SSF103088">
    <property type="entry name" value="OmpA-like"/>
    <property type="match status" value="1"/>
</dbReference>
<organism evidence="5 6">
    <name type="scientific">Edaphosphingomonas haloaromaticamans</name>
    <dbReference type="NCBI Taxonomy" id="653954"/>
    <lineage>
        <taxon>Bacteria</taxon>
        <taxon>Pseudomonadati</taxon>
        <taxon>Pseudomonadota</taxon>
        <taxon>Alphaproteobacteria</taxon>
        <taxon>Sphingomonadales</taxon>
        <taxon>Rhizorhabdaceae</taxon>
        <taxon>Edaphosphingomonas</taxon>
    </lineage>
</organism>
<dbReference type="RefSeq" id="WP_191225238.1">
    <property type="nucleotide sequence ID" value="NZ_MIPT01000001.1"/>
</dbReference>
<reference evidence="5 6" key="1">
    <citation type="submission" date="2016-09" db="EMBL/GenBank/DDBJ databases">
        <title>Metabolic pathway, cell adaptation mechanisms and a novel monoxygenase revealed through proteogenomic-transcription analysis of a Sphingomonas haloaromaticamans strain degrading the fungicide ortho-phenylphenol.</title>
        <authorList>
            <person name="Perruchon C."/>
            <person name="Papadopoulou E.S."/>
            <person name="Rousidou C."/>
            <person name="Vasileiadis S."/>
            <person name="Tanou G."/>
            <person name="Amoutzias G."/>
            <person name="Molassiotis A."/>
            <person name="Karpouzas D.G."/>
        </authorList>
    </citation>
    <scope>NUCLEOTIDE SEQUENCE [LARGE SCALE GENOMIC DNA]</scope>
    <source>
        <strain evidence="5 6">P3</strain>
    </source>
</reference>
<keyword evidence="5" id="KW-0449">Lipoprotein</keyword>
<dbReference type="CDD" id="cd07185">
    <property type="entry name" value="OmpA_C-like"/>
    <property type="match status" value="1"/>
</dbReference>
<dbReference type="EMBL" id="MIPT01000001">
    <property type="protein sequence ID" value="OHT22322.1"/>
    <property type="molecule type" value="Genomic_DNA"/>
</dbReference>
<evidence type="ECO:0000313" key="5">
    <source>
        <dbReference type="EMBL" id="OHT22322.1"/>
    </source>
</evidence>
<feature type="chain" id="PRO_5013181730" evidence="3">
    <location>
        <begin position="21"/>
        <end position="196"/>
    </location>
</feature>
<evidence type="ECO:0000256" key="1">
    <source>
        <dbReference type="PROSITE-ProRule" id="PRU00473"/>
    </source>
</evidence>
<feature type="region of interest" description="Disordered" evidence="2">
    <location>
        <begin position="155"/>
        <end position="180"/>
    </location>
</feature>
<dbReference type="PANTHER" id="PTHR30329:SF21">
    <property type="entry name" value="LIPOPROTEIN YIAD-RELATED"/>
    <property type="match status" value="1"/>
</dbReference>
<keyword evidence="3" id="KW-0732">Signal</keyword>
<protein>
    <submittedName>
        <fullName evidence="5">Putative outer membrane lipoprotein</fullName>
    </submittedName>
</protein>
<dbReference type="InterPro" id="IPR036737">
    <property type="entry name" value="OmpA-like_sf"/>
</dbReference>
<evidence type="ECO:0000313" key="6">
    <source>
        <dbReference type="Proteomes" id="UP000179467"/>
    </source>
</evidence>
<dbReference type="PROSITE" id="PS51123">
    <property type="entry name" value="OMPA_2"/>
    <property type="match status" value="1"/>
</dbReference>
<dbReference type="Pfam" id="PF00691">
    <property type="entry name" value="OmpA"/>
    <property type="match status" value="1"/>
</dbReference>
<gene>
    <name evidence="5" type="ORF">BHE75_04349</name>
</gene>
<dbReference type="Proteomes" id="UP000179467">
    <property type="component" value="Unassembled WGS sequence"/>
</dbReference>
<evidence type="ECO:0000259" key="4">
    <source>
        <dbReference type="PROSITE" id="PS51123"/>
    </source>
</evidence>
<dbReference type="AlphaFoldDB" id="A0A1S1HKI1"/>
<evidence type="ECO:0000256" key="2">
    <source>
        <dbReference type="SAM" id="MobiDB-lite"/>
    </source>
</evidence>
<dbReference type="InterPro" id="IPR050330">
    <property type="entry name" value="Bact_OuterMem_StrucFunc"/>
</dbReference>
<feature type="signal peptide" evidence="3">
    <location>
        <begin position="1"/>
        <end position="20"/>
    </location>
</feature>
<comment type="caution">
    <text evidence="5">The sequence shown here is derived from an EMBL/GenBank/DDBJ whole genome shotgun (WGS) entry which is preliminary data.</text>
</comment>
<dbReference type="GO" id="GO:0016020">
    <property type="term" value="C:membrane"/>
    <property type="evidence" value="ECO:0007669"/>
    <property type="project" value="UniProtKB-UniRule"/>
</dbReference>
<proteinExistence type="predicted"/>
<keyword evidence="1" id="KW-0472">Membrane</keyword>
<dbReference type="PANTHER" id="PTHR30329">
    <property type="entry name" value="STATOR ELEMENT OF FLAGELLAR MOTOR COMPLEX"/>
    <property type="match status" value="1"/>
</dbReference>
<keyword evidence="6" id="KW-1185">Reference proteome</keyword>
<evidence type="ECO:0000256" key="3">
    <source>
        <dbReference type="SAM" id="SignalP"/>
    </source>
</evidence>
<accession>A0A1S1HKI1</accession>
<dbReference type="Gene3D" id="3.30.1330.60">
    <property type="entry name" value="OmpA-like domain"/>
    <property type="match status" value="1"/>
</dbReference>
<feature type="domain" description="OmpA-like" evidence="4">
    <location>
        <begin position="74"/>
        <end position="192"/>
    </location>
</feature>